<organism evidence="1 2">
    <name type="scientific">Funneliformis geosporum</name>
    <dbReference type="NCBI Taxonomy" id="1117311"/>
    <lineage>
        <taxon>Eukaryota</taxon>
        <taxon>Fungi</taxon>
        <taxon>Fungi incertae sedis</taxon>
        <taxon>Mucoromycota</taxon>
        <taxon>Glomeromycotina</taxon>
        <taxon>Glomeromycetes</taxon>
        <taxon>Glomerales</taxon>
        <taxon>Glomeraceae</taxon>
        <taxon>Funneliformis</taxon>
    </lineage>
</organism>
<dbReference type="PANTHER" id="PTHR14187">
    <property type="entry name" value="ALPHA KINASE/ELONGATION FACTOR 2 KINASE"/>
    <property type="match status" value="1"/>
</dbReference>
<keyword evidence="2" id="KW-1185">Reference proteome</keyword>
<dbReference type="OrthoDB" id="2963168at2759"/>
<dbReference type="EMBL" id="CAMKVN010007105">
    <property type="protein sequence ID" value="CAI2191098.1"/>
    <property type="molecule type" value="Genomic_DNA"/>
</dbReference>
<sequence length="168" mass="19064">IARGAAIYGLSIRSNNLNNIGNDDNLKCIISSRILKYTYGIKVHSVWVNGDPVNRKTSDGYIEKYDCLAKRGTKMEVNQEVTRTYHPIYPNQTAILFSVYYTREYNGKYCDDPGMKLIGKLRIDLPGSGRDRPVLFGLTFGQMEIIATSKNKLNGQSYRTTFKFSLDD</sequence>
<accession>A0A9W4T3V0</accession>
<name>A0A9W4T3V0_9GLOM</name>
<reference evidence="1" key="1">
    <citation type="submission" date="2022-08" db="EMBL/GenBank/DDBJ databases">
        <authorList>
            <person name="Kallberg Y."/>
            <person name="Tangrot J."/>
            <person name="Rosling A."/>
        </authorList>
    </citation>
    <scope>NUCLEOTIDE SEQUENCE</scope>
    <source>
        <strain evidence="1">Wild A</strain>
    </source>
</reference>
<comment type="caution">
    <text evidence="1">The sequence shown here is derived from an EMBL/GenBank/DDBJ whole genome shotgun (WGS) entry which is preliminary data.</text>
</comment>
<evidence type="ECO:0000313" key="2">
    <source>
        <dbReference type="Proteomes" id="UP001153678"/>
    </source>
</evidence>
<feature type="non-terminal residue" evidence="1">
    <location>
        <position position="1"/>
    </location>
</feature>
<protein>
    <submittedName>
        <fullName evidence="1">6327_t:CDS:1</fullName>
    </submittedName>
</protein>
<proteinExistence type="predicted"/>
<dbReference type="PANTHER" id="PTHR14187:SF5">
    <property type="entry name" value="HEAT SHOCK 70 KDA PROTEIN 12A"/>
    <property type="match status" value="1"/>
</dbReference>
<dbReference type="AlphaFoldDB" id="A0A9W4T3V0"/>
<gene>
    <name evidence="1" type="ORF">FWILDA_LOCUS14907</name>
</gene>
<evidence type="ECO:0000313" key="1">
    <source>
        <dbReference type="EMBL" id="CAI2191098.1"/>
    </source>
</evidence>
<dbReference type="Proteomes" id="UP001153678">
    <property type="component" value="Unassembled WGS sequence"/>
</dbReference>